<organism evidence="2 3">
    <name type="scientific">Riccia fluitans</name>
    <dbReference type="NCBI Taxonomy" id="41844"/>
    <lineage>
        <taxon>Eukaryota</taxon>
        <taxon>Viridiplantae</taxon>
        <taxon>Streptophyta</taxon>
        <taxon>Embryophyta</taxon>
        <taxon>Marchantiophyta</taxon>
        <taxon>Marchantiopsida</taxon>
        <taxon>Marchantiidae</taxon>
        <taxon>Marchantiales</taxon>
        <taxon>Ricciaceae</taxon>
        <taxon>Riccia</taxon>
    </lineage>
</organism>
<dbReference type="InterPro" id="IPR036047">
    <property type="entry name" value="F-box-like_dom_sf"/>
</dbReference>
<dbReference type="CDD" id="cd22157">
    <property type="entry name" value="F-box_AtFBW1-like"/>
    <property type="match status" value="1"/>
</dbReference>
<proteinExistence type="predicted"/>
<accession>A0ABD1XK03</accession>
<protein>
    <recommendedName>
        <fullName evidence="1">F-box domain-containing protein</fullName>
    </recommendedName>
</protein>
<sequence length="434" mass="49400">MLASLPDDVLHGVFEKLPFASLVRFRLVCKAWNELIVSPEFARKNHPVKSVLTHFLNWKFTLFNSVWCIWEDHSLAFLREKIEAINFDVVATDGGLLCFETENFGQLVVCNPITKRWRVLQVPCRPGEEFYMPSPSVHMSVRSQRPLGDRRMMVGLIVDQGTGHYKVIVAALHEGANRATLVYDSITGTWRKGSQVPEGKKFSDDDVISCDGRLYCLVKNPKDCRQLAVWRLLNYDVELDKWSDLPLPAETLVSFIKLVEHCGSVHLLVEERDSAWRNPRLLLYDIENASTSSSMRLTRKDIPKKFTTKLSDQALRPTFFESNALGQGNLIYVMESDTDAGSVVTILTVLDFSANSFCDLPELIIKRPRAASRGHLYRCSGFCMRGSQKFRRIPIFRRAEFYRDGNILMGTLLDRVAIALPFFTAALLEIICVQ</sequence>
<evidence type="ECO:0000313" key="3">
    <source>
        <dbReference type="Proteomes" id="UP001605036"/>
    </source>
</evidence>
<evidence type="ECO:0000259" key="1">
    <source>
        <dbReference type="PROSITE" id="PS50181"/>
    </source>
</evidence>
<dbReference type="Gene3D" id="1.20.1280.50">
    <property type="match status" value="1"/>
</dbReference>
<gene>
    <name evidence="2" type="ORF">R1flu_027688</name>
</gene>
<dbReference type="InterPro" id="IPR006527">
    <property type="entry name" value="F-box-assoc_dom_typ1"/>
</dbReference>
<feature type="domain" description="F-box" evidence="1">
    <location>
        <begin position="1"/>
        <end position="45"/>
    </location>
</feature>
<dbReference type="Pfam" id="PF00646">
    <property type="entry name" value="F-box"/>
    <property type="match status" value="1"/>
</dbReference>
<dbReference type="InterPro" id="IPR050796">
    <property type="entry name" value="SCF_F-box_component"/>
</dbReference>
<dbReference type="InterPro" id="IPR011043">
    <property type="entry name" value="Gal_Oxase/kelch_b-propeller"/>
</dbReference>
<dbReference type="AlphaFoldDB" id="A0ABD1XK03"/>
<dbReference type="PROSITE" id="PS50181">
    <property type="entry name" value="FBOX"/>
    <property type="match status" value="1"/>
</dbReference>
<dbReference type="InterPro" id="IPR001810">
    <property type="entry name" value="F-box_dom"/>
</dbReference>
<dbReference type="EMBL" id="JBHFFA010000008">
    <property type="protein sequence ID" value="KAL2609115.1"/>
    <property type="molecule type" value="Genomic_DNA"/>
</dbReference>
<keyword evidence="3" id="KW-1185">Reference proteome</keyword>
<dbReference type="PANTHER" id="PTHR31672:SF2">
    <property type="entry name" value="F-BOX DOMAIN-CONTAINING PROTEIN"/>
    <property type="match status" value="1"/>
</dbReference>
<evidence type="ECO:0000313" key="2">
    <source>
        <dbReference type="EMBL" id="KAL2609115.1"/>
    </source>
</evidence>
<dbReference type="SUPFAM" id="SSF50965">
    <property type="entry name" value="Galactose oxidase, central domain"/>
    <property type="match status" value="1"/>
</dbReference>
<dbReference type="PANTHER" id="PTHR31672">
    <property type="entry name" value="BNACNNG10540D PROTEIN"/>
    <property type="match status" value="1"/>
</dbReference>
<dbReference type="SUPFAM" id="SSF81383">
    <property type="entry name" value="F-box domain"/>
    <property type="match status" value="1"/>
</dbReference>
<comment type="caution">
    <text evidence="2">The sequence shown here is derived from an EMBL/GenBank/DDBJ whole genome shotgun (WGS) entry which is preliminary data.</text>
</comment>
<dbReference type="Proteomes" id="UP001605036">
    <property type="component" value="Unassembled WGS sequence"/>
</dbReference>
<reference evidence="2 3" key="1">
    <citation type="submission" date="2024-09" db="EMBL/GenBank/DDBJ databases">
        <title>Chromosome-scale assembly of Riccia fluitans.</title>
        <authorList>
            <person name="Paukszto L."/>
            <person name="Sawicki J."/>
            <person name="Karawczyk K."/>
            <person name="Piernik-Szablinska J."/>
            <person name="Szczecinska M."/>
            <person name="Mazdziarz M."/>
        </authorList>
    </citation>
    <scope>NUCLEOTIDE SEQUENCE [LARGE SCALE GENOMIC DNA]</scope>
    <source>
        <strain evidence="2">Rf_01</strain>
        <tissue evidence="2">Aerial parts of the thallus</tissue>
    </source>
</reference>
<dbReference type="SMART" id="SM00256">
    <property type="entry name" value="FBOX"/>
    <property type="match status" value="1"/>
</dbReference>
<name>A0ABD1XK03_9MARC</name>
<dbReference type="Pfam" id="PF07734">
    <property type="entry name" value="FBA_1"/>
    <property type="match status" value="1"/>
</dbReference>